<keyword evidence="1" id="KW-1133">Transmembrane helix</keyword>
<evidence type="ECO:0000313" key="3">
    <source>
        <dbReference type="Proteomes" id="UP000663852"/>
    </source>
</evidence>
<gene>
    <name evidence="2" type="ORF">EDS130_LOCUS14107</name>
</gene>
<keyword evidence="1" id="KW-0472">Membrane</keyword>
<feature type="transmembrane region" description="Helical" evidence="1">
    <location>
        <begin position="12"/>
        <end position="30"/>
    </location>
</feature>
<evidence type="ECO:0000313" key="2">
    <source>
        <dbReference type="EMBL" id="CAF0985558.1"/>
    </source>
</evidence>
<name>A0A814FR41_ADIRI</name>
<dbReference type="AlphaFoldDB" id="A0A814FR41"/>
<organism evidence="2 3">
    <name type="scientific">Adineta ricciae</name>
    <name type="common">Rotifer</name>
    <dbReference type="NCBI Taxonomy" id="249248"/>
    <lineage>
        <taxon>Eukaryota</taxon>
        <taxon>Metazoa</taxon>
        <taxon>Spiralia</taxon>
        <taxon>Gnathifera</taxon>
        <taxon>Rotifera</taxon>
        <taxon>Eurotatoria</taxon>
        <taxon>Bdelloidea</taxon>
        <taxon>Adinetida</taxon>
        <taxon>Adinetidae</taxon>
        <taxon>Adineta</taxon>
    </lineage>
</organism>
<feature type="transmembrane region" description="Helical" evidence="1">
    <location>
        <begin position="76"/>
        <end position="102"/>
    </location>
</feature>
<dbReference type="EMBL" id="CAJNOJ010000057">
    <property type="protein sequence ID" value="CAF0985558.1"/>
    <property type="molecule type" value="Genomic_DNA"/>
</dbReference>
<keyword evidence="1" id="KW-0812">Transmembrane</keyword>
<comment type="caution">
    <text evidence="2">The sequence shown here is derived from an EMBL/GenBank/DDBJ whole genome shotgun (WGS) entry which is preliminary data.</text>
</comment>
<reference evidence="2" key="1">
    <citation type="submission" date="2021-02" db="EMBL/GenBank/DDBJ databases">
        <authorList>
            <person name="Nowell W R."/>
        </authorList>
    </citation>
    <scope>NUCLEOTIDE SEQUENCE</scope>
</reference>
<protein>
    <submittedName>
        <fullName evidence="2">Uncharacterized protein</fullName>
    </submittedName>
</protein>
<evidence type="ECO:0000256" key="1">
    <source>
        <dbReference type="SAM" id="Phobius"/>
    </source>
</evidence>
<feature type="transmembrane region" description="Helical" evidence="1">
    <location>
        <begin position="50"/>
        <end position="69"/>
    </location>
</feature>
<sequence>MGYDRQRSPFGTRVLLTCYFLFLLVNILLYANRVSRMQKETFHTKYEFELIFLVVLSVTIFCIGFYGLWFARIVILCFLVFFFSMLLGASLISFILLVANLLAIQPNIFVSLSNSLYFAHNYMILVTLAKSLRYEIGLTVSCLWNILALWGTCHLCSCIEHRQDSWPYRKRTHRLSQTIL</sequence>
<proteinExistence type="predicted"/>
<dbReference type="Proteomes" id="UP000663852">
    <property type="component" value="Unassembled WGS sequence"/>
</dbReference>
<accession>A0A814FR41</accession>
<dbReference type="OrthoDB" id="10026484at2759"/>